<keyword evidence="4" id="KW-1185">Reference proteome</keyword>
<evidence type="ECO:0008006" key="5">
    <source>
        <dbReference type="Google" id="ProtNLM"/>
    </source>
</evidence>
<sequence>MATQQQSHTSFLLPASIHEDKGGYSSSSQDCVTESVKTRVPVILFSIPMMHLFLTPLGLIFIPFPLHYHLHNLPLMVAPPPSSSSVPLVFNVVIYL</sequence>
<keyword evidence="2" id="KW-0812">Transmembrane</keyword>
<protein>
    <recommendedName>
        <fullName evidence="5">Transmembrane protein</fullName>
    </recommendedName>
</protein>
<feature type="region of interest" description="Disordered" evidence="1">
    <location>
        <begin position="1"/>
        <end position="29"/>
    </location>
</feature>
<accession>A0AAN9KDW5</accession>
<evidence type="ECO:0000313" key="4">
    <source>
        <dbReference type="Proteomes" id="UP001367508"/>
    </source>
</evidence>
<feature type="compositionally biased region" description="Polar residues" evidence="1">
    <location>
        <begin position="1"/>
        <end position="10"/>
    </location>
</feature>
<feature type="transmembrane region" description="Helical" evidence="2">
    <location>
        <begin position="42"/>
        <end position="66"/>
    </location>
</feature>
<proteinExistence type="predicted"/>
<evidence type="ECO:0000313" key="3">
    <source>
        <dbReference type="EMBL" id="KAK7315627.1"/>
    </source>
</evidence>
<dbReference type="AlphaFoldDB" id="A0AAN9KDW5"/>
<name>A0AAN9KDW5_CANGL</name>
<evidence type="ECO:0000256" key="1">
    <source>
        <dbReference type="SAM" id="MobiDB-lite"/>
    </source>
</evidence>
<dbReference type="EMBL" id="JAYMYQ010000008">
    <property type="protein sequence ID" value="KAK7315627.1"/>
    <property type="molecule type" value="Genomic_DNA"/>
</dbReference>
<keyword evidence="2" id="KW-0472">Membrane</keyword>
<dbReference type="Proteomes" id="UP001367508">
    <property type="component" value="Unassembled WGS sequence"/>
</dbReference>
<reference evidence="3 4" key="1">
    <citation type="submission" date="2024-01" db="EMBL/GenBank/DDBJ databases">
        <title>The genomes of 5 underutilized Papilionoideae crops provide insights into root nodulation and disease resistanc.</title>
        <authorList>
            <person name="Jiang F."/>
        </authorList>
    </citation>
    <scope>NUCLEOTIDE SEQUENCE [LARGE SCALE GENOMIC DNA]</scope>
    <source>
        <strain evidence="3">LVBAO_FW01</strain>
        <tissue evidence="3">Leaves</tissue>
    </source>
</reference>
<comment type="caution">
    <text evidence="3">The sequence shown here is derived from an EMBL/GenBank/DDBJ whole genome shotgun (WGS) entry which is preliminary data.</text>
</comment>
<gene>
    <name evidence="3" type="ORF">VNO77_34193</name>
</gene>
<evidence type="ECO:0000256" key="2">
    <source>
        <dbReference type="SAM" id="Phobius"/>
    </source>
</evidence>
<keyword evidence="2" id="KW-1133">Transmembrane helix</keyword>
<organism evidence="3 4">
    <name type="scientific">Canavalia gladiata</name>
    <name type="common">Sword bean</name>
    <name type="synonym">Dolichos gladiatus</name>
    <dbReference type="NCBI Taxonomy" id="3824"/>
    <lineage>
        <taxon>Eukaryota</taxon>
        <taxon>Viridiplantae</taxon>
        <taxon>Streptophyta</taxon>
        <taxon>Embryophyta</taxon>
        <taxon>Tracheophyta</taxon>
        <taxon>Spermatophyta</taxon>
        <taxon>Magnoliopsida</taxon>
        <taxon>eudicotyledons</taxon>
        <taxon>Gunneridae</taxon>
        <taxon>Pentapetalae</taxon>
        <taxon>rosids</taxon>
        <taxon>fabids</taxon>
        <taxon>Fabales</taxon>
        <taxon>Fabaceae</taxon>
        <taxon>Papilionoideae</taxon>
        <taxon>50 kb inversion clade</taxon>
        <taxon>NPAAA clade</taxon>
        <taxon>indigoferoid/millettioid clade</taxon>
        <taxon>Phaseoleae</taxon>
        <taxon>Canavalia</taxon>
    </lineage>
</organism>